<evidence type="ECO:0000313" key="7">
    <source>
        <dbReference type="EMBL" id="CAF3959550.1"/>
    </source>
</evidence>
<dbReference type="GO" id="GO:0000209">
    <property type="term" value="P:protein polyubiquitination"/>
    <property type="evidence" value="ECO:0007669"/>
    <property type="project" value="TreeGrafter"/>
</dbReference>
<dbReference type="PANTHER" id="PTHR46016">
    <property type="entry name" value="ZINC FINGER, RING/FYVE/PHD-TYPE"/>
    <property type="match status" value="1"/>
</dbReference>
<dbReference type="Proteomes" id="UP000663881">
    <property type="component" value="Unassembled WGS sequence"/>
</dbReference>
<name>A0A815FRL0_9BILA</name>
<dbReference type="InterPro" id="IPR051438">
    <property type="entry name" value="RNF_E3_ubiq-protein_ligase"/>
</dbReference>
<evidence type="ECO:0000313" key="6">
    <source>
        <dbReference type="EMBL" id="CAF1327531.1"/>
    </source>
</evidence>
<keyword evidence="1 3" id="KW-0863">Zinc-finger</keyword>
<evidence type="ECO:0000256" key="1">
    <source>
        <dbReference type="ARBA" id="ARBA00022771"/>
    </source>
</evidence>
<evidence type="ECO:0000256" key="3">
    <source>
        <dbReference type="PROSITE-ProRule" id="PRU00175"/>
    </source>
</evidence>
<feature type="domain" description="RING-type" evidence="5">
    <location>
        <begin position="19"/>
        <end position="58"/>
    </location>
</feature>
<accession>A0A815FRL0</accession>
<dbReference type="InterPro" id="IPR001841">
    <property type="entry name" value="Znf_RING"/>
</dbReference>
<dbReference type="Gene3D" id="3.30.40.10">
    <property type="entry name" value="Zinc/RING finger domain, C3HC4 (zinc finger)"/>
    <property type="match status" value="2"/>
</dbReference>
<dbReference type="PANTHER" id="PTHR46016:SF1">
    <property type="entry name" value="RING-TYPE DOMAIN-CONTAINING PROTEIN"/>
    <property type="match status" value="1"/>
</dbReference>
<evidence type="ECO:0000313" key="8">
    <source>
        <dbReference type="Proteomes" id="UP000663891"/>
    </source>
</evidence>
<feature type="coiled-coil region" evidence="4">
    <location>
        <begin position="169"/>
        <end position="196"/>
    </location>
</feature>
<dbReference type="GO" id="GO:0061630">
    <property type="term" value="F:ubiquitin protein ligase activity"/>
    <property type="evidence" value="ECO:0007669"/>
    <property type="project" value="TreeGrafter"/>
</dbReference>
<dbReference type="GO" id="GO:0006511">
    <property type="term" value="P:ubiquitin-dependent protein catabolic process"/>
    <property type="evidence" value="ECO:0007669"/>
    <property type="project" value="TreeGrafter"/>
</dbReference>
<dbReference type="PROSITE" id="PS50089">
    <property type="entry name" value="ZF_RING_2"/>
    <property type="match status" value="1"/>
</dbReference>
<dbReference type="SUPFAM" id="SSF49599">
    <property type="entry name" value="TRAF domain-like"/>
    <property type="match status" value="1"/>
</dbReference>
<dbReference type="Proteomes" id="UP000663891">
    <property type="component" value="Unassembled WGS sequence"/>
</dbReference>
<dbReference type="SUPFAM" id="SSF57850">
    <property type="entry name" value="RING/U-box"/>
    <property type="match status" value="1"/>
</dbReference>
<dbReference type="EMBL" id="CAJNON010000592">
    <property type="protein sequence ID" value="CAF1327531.1"/>
    <property type="molecule type" value="Genomic_DNA"/>
</dbReference>
<reference evidence="6" key="1">
    <citation type="submission" date="2021-02" db="EMBL/GenBank/DDBJ databases">
        <authorList>
            <person name="Nowell W R."/>
        </authorList>
    </citation>
    <scope>NUCLEOTIDE SEQUENCE</scope>
</reference>
<dbReference type="OrthoDB" id="438726at2759"/>
<organism evidence="6 8">
    <name type="scientific">Adineta steineri</name>
    <dbReference type="NCBI Taxonomy" id="433720"/>
    <lineage>
        <taxon>Eukaryota</taxon>
        <taxon>Metazoa</taxon>
        <taxon>Spiralia</taxon>
        <taxon>Gnathifera</taxon>
        <taxon>Rotifera</taxon>
        <taxon>Eurotatoria</taxon>
        <taxon>Bdelloidea</taxon>
        <taxon>Adinetida</taxon>
        <taxon>Adinetidae</taxon>
        <taxon>Adineta</taxon>
    </lineage>
</organism>
<evidence type="ECO:0000256" key="4">
    <source>
        <dbReference type="SAM" id="Coils"/>
    </source>
</evidence>
<comment type="caution">
    <text evidence="6">The sequence shown here is derived from an EMBL/GenBank/DDBJ whole genome shotgun (WGS) entry which is preliminary data.</text>
</comment>
<protein>
    <recommendedName>
        <fullName evidence="5">RING-type domain-containing protein</fullName>
    </recommendedName>
</protein>
<dbReference type="GO" id="GO:0008270">
    <property type="term" value="F:zinc ion binding"/>
    <property type="evidence" value="ECO:0007669"/>
    <property type="project" value="UniProtKB-KW"/>
</dbReference>
<keyword evidence="1 3" id="KW-0479">Metal-binding</keyword>
<dbReference type="AlphaFoldDB" id="A0A815FRL0"/>
<keyword evidence="4" id="KW-0175">Coiled coil</keyword>
<evidence type="ECO:0000256" key="2">
    <source>
        <dbReference type="ARBA" id="ARBA00022833"/>
    </source>
</evidence>
<dbReference type="EMBL" id="CAJOAY010002527">
    <property type="protein sequence ID" value="CAF3959550.1"/>
    <property type="molecule type" value="Genomic_DNA"/>
</dbReference>
<keyword evidence="2" id="KW-0862">Zinc</keyword>
<dbReference type="InterPro" id="IPR013083">
    <property type="entry name" value="Znf_RING/FYVE/PHD"/>
</dbReference>
<gene>
    <name evidence="7" type="ORF">OKA104_LOCUS27450</name>
    <name evidence="6" type="ORF">VCS650_LOCUS32494</name>
</gene>
<proteinExistence type="predicted"/>
<evidence type="ECO:0000259" key="5">
    <source>
        <dbReference type="PROSITE" id="PS50089"/>
    </source>
</evidence>
<sequence length="199" mass="22701">MTTTYEYMDEASILPQLICSICHSLLKDPCCTPCCGETFCTECITKWIQAPNVSCPNCPEKLSIDILTRPPIMVRNLLDRILVKCIVCGQTDLWRGNFDDHIQKGCLKIVVTCSAADVNCTWTGQRDQLNQHLLICQFASIDKVRPAITELITENQQLNDQVTRQIPQINEKQNKIEQLTKQLSQKDTELDSMRTQLRK</sequence>